<feature type="transmembrane region" description="Helical" evidence="1">
    <location>
        <begin position="59"/>
        <end position="77"/>
    </location>
</feature>
<name>A0A5C1AJ15_9BACT</name>
<sequence>MPDHPDQSRTPPPADEVNRLWQHGMHEERLFHDRLNYFTAVQTGLLAVFAILYQKEPSPGVFAPLTAVALTFAVLWFRVQVRHWRYCVHVSAIIRQMVPEYARTVATFTGRGRTDGLSISRPLAFAVPVLFGVTWVALFAWVLARPWCPPAR</sequence>
<keyword evidence="1" id="KW-1133">Transmembrane helix</keyword>
<proteinExistence type="predicted"/>
<dbReference type="KEGG" id="lrs:PX52LOC_04081"/>
<reference evidence="3" key="1">
    <citation type="submission" date="2019-08" db="EMBL/GenBank/DDBJ databases">
        <title>Limnoglobus roseus gen. nov., sp. nov., a novel freshwater planctomycete with a giant genome from the family Gemmataceae.</title>
        <authorList>
            <person name="Kulichevskaya I.S."/>
            <person name="Naumoff D.G."/>
            <person name="Miroshnikov K."/>
            <person name="Ivanova A."/>
            <person name="Philippov D.A."/>
            <person name="Hakobyan A."/>
            <person name="Rijpstra I.C."/>
            <person name="Sinninghe Damste J.S."/>
            <person name="Liesack W."/>
            <person name="Dedysh S.N."/>
        </authorList>
    </citation>
    <scope>NUCLEOTIDE SEQUENCE [LARGE SCALE GENOMIC DNA]</scope>
    <source>
        <strain evidence="3">PX52</strain>
    </source>
</reference>
<keyword evidence="1" id="KW-0812">Transmembrane</keyword>
<evidence type="ECO:0000313" key="3">
    <source>
        <dbReference type="Proteomes" id="UP000324974"/>
    </source>
</evidence>
<feature type="transmembrane region" description="Helical" evidence="1">
    <location>
        <begin position="35"/>
        <end position="53"/>
    </location>
</feature>
<dbReference type="AlphaFoldDB" id="A0A5C1AJ15"/>
<evidence type="ECO:0000313" key="2">
    <source>
        <dbReference type="EMBL" id="QEL17104.1"/>
    </source>
</evidence>
<protein>
    <submittedName>
        <fullName evidence="2">Uncharacterized protein</fullName>
    </submittedName>
</protein>
<accession>A0A5C1AJ15</accession>
<feature type="transmembrane region" description="Helical" evidence="1">
    <location>
        <begin position="123"/>
        <end position="144"/>
    </location>
</feature>
<evidence type="ECO:0000256" key="1">
    <source>
        <dbReference type="SAM" id="Phobius"/>
    </source>
</evidence>
<gene>
    <name evidence="2" type="ORF">PX52LOC_04081</name>
</gene>
<dbReference type="InterPro" id="IPR056918">
    <property type="entry name" value="8xMP"/>
</dbReference>
<organism evidence="2 3">
    <name type="scientific">Limnoglobus roseus</name>
    <dbReference type="NCBI Taxonomy" id="2598579"/>
    <lineage>
        <taxon>Bacteria</taxon>
        <taxon>Pseudomonadati</taxon>
        <taxon>Planctomycetota</taxon>
        <taxon>Planctomycetia</taxon>
        <taxon>Gemmatales</taxon>
        <taxon>Gemmataceae</taxon>
        <taxon>Limnoglobus</taxon>
    </lineage>
</organism>
<keyword evidence="1" id="KW-0472">Membrane</keyword>
<dbReference type="EMBL" id="CP042425">
    <property type="protein sequence ID" value="QEL17104.1"/>
    <property type="molecule type" value="Genomic_DNA"/>
</dbReference>
<dbReference type="Proteomes" id="UP000324974">
    <property type="component" value="Chromosome"/>
</dbReference>
<dbReference type="Pfam" id="PF24838">
    <property type="entry name" value="8xMP"/>
    <property type="match status" value="1"/>
</dbReference>
<keyword evidence="3" id="KW-1185">Reference proteome</keyword>